<keyword evidence="6" id="KW-0469">Meiosis</keyword>
<evidence type="ECO:0000259" key="11">
    <source>
        <dbReference type="SMART" id="SM00973"/>
    </source>
</evidence>
<evidence type="ECO:0000256" key="6">
    <source>
        <dbReference type="ARBA" id="ARBA00023254"/>
    </source>
</evidence>
<protein>
    <recommendedName>
        <fullName evidence="8">DNA 3'-5' helicase</fullName>
        <ecNumber evidence="8">5.6.2.4</ecNumber>
    </recommendedName>
</protein>
<feature type="compositionally biased region" description="Polar residues" evidence="10">
    <location>
        <begin position="781"/>
        <end position="798"/>
    </location>
</feature>
<evidence type="ECO:0000256" key="5">
    <source>
        <dbReference type="ARBA" id="ARBA00023235"/>
    </source>
</evidence>
<feature type="compositionally biased region" description="Polar residues" evidence="10">
    <location>
        <begin position="511"/>
        <end position="552"/>
    </location>
</feature>
<comment type="catalytic activity">
    <reaction evidence="9">
        <text>ATP + H2O = ADP + phosphate + H(+)</text>
        <dbReference type="Rhea" id="RHEA:13065"/>
        <dbReference type="ChEBI" id="CHEBI:15377"/>
        <dbReference type="ChEBI" id="CHEBI:15378"/>
        <dbReference type="ChEBI" id="CHEBI:30616"/>
        <dbReference type="ChEBI" id="CHEBI:43474"/>
        <dbReference type="ChEBI" id="CHEBI:456216"/>
        <dbReference type="EC" id="5.6.2.4"/>
    </reaction>
</comment>
<feature type="domain" description="SEC63" evidence="11">
    <location>
        <begin position="100"/>
        <end position="406"/>
    </location>
</feature>
<dbReference type="AlphaFoldDB" id="A0ABD3MKY4"/>
<feature type="compositionally biased region" description="Basic residues" evidence="10">
    <location>
        <begin position="555"/>
        <end position="565"/>
    </location>
</feature>
<proteinExistence type="predicted"/>
<dbReference type="Pfam" id="PF02889">
    <property type="entry name" value="Sec63"/>
    <property type="match status" value="1"/>
</dbReference>
<evidence type="ECO:0000313" key="13">
    <source>
        <dbReference type="Proteomes" id="UP001530315"/>
    </source>
</evidence>
<evidence type="ECO:0000256" key="3">
    <source>
        <dbReference type="ARBA" id="ARBA00022806"/>
    </source>
</evidence>
<keyword evidence="13" id="KW-1185">Reference proteome</keyword>
<dbReference type="GO" id="GO:0043138">
    <property type="term" value="F:3'-5' DNA helicase activity"/>
    <property type="evidence" value="ECO:0007669"/>
    <property type="project" value="UniProtKB-EC"/>
</dbReference>
<keyword evidence="5" id="KW-0413">Isomerase</keyword>
<dbReference type="FunFam" id="1.10.10.10:FF:000012">
    <property type="entry name" value="U5 small nuclear ribonucleoprotein helicase"/>
    <property type="match status" value="1"/>
</dbReference>
<evidence type="ECO:0000256" key="9">
    <source>
        <dbReference type="ARBA" id="ARBA00048988"/>
    </source>
</evidence>
<evidence type="ECO:0000256" key="10">
    <source>
        <dbReference type="SAM" id="MobiDB-lite"/>
    </source>
</evidence>
<dbReference type="PANTHER" id="PTHR47835">
    <property type="entry name" value="HFM1, ATP DEPENDENT DNA HELICASE HOMOLOG"/>
    <property type="match status" value="1"/>
</dbReference>
<dbReference type="Pfam" id="PF23445">
    <property type="entry name" value="WHD_SNRNP200"/>
    <property type="match status" value="1"/>
</dbReference>
<feature type="region of interest" description="Disordered" evidence="10">
    <location>
        <begin position="485"/>
        <end position="596"/>
    </location>
</feature>
<comment type="catalytic activity">
    <reaction evidence="7">
        <text>Couples ATP hydrolysis with the unwinding of duplex DNA by translocating in the 3'-5' direction.</text>
        <dbReference type="EC" id="5.6.2.4"/>
    </reaction>
</comment>
<dbReference type="SUPFAM" id="SSF158702">
    <property type="entry name" value="Sec63 N-terminal domain-like"/>
    <property type="match status" value="1"/>
</dbReference>
<feature type="region of interest" description="Disordered" evidence="10">
    <location>
        <begin position="781"/>
        <end position="823"/>
    </location>
</feature>
<dbReference type="Gene3D" id="1.10.3380.10">
    <property type="entry name" value="Sec63 N-terminal domain-like domain"/>
    <property type="match status" value="1"/>
</dbReference>
<gene>
    <name evidence="12" type="ORF">ACHAW5_001479</name>
</gene>
<dbReference type="Gene3D" id="1.10.10.10">
    <property type="entry name" value="Winged helix-like DNA-binding domain superfamily/Winged helix DNA-binding domain"/>
    <property type="match status" value="1"/>
</dbReference>
<dbReference type="GO" id="GO:0005524">
    <property type="term" value="F:ATP binding"/>
    <property type="evidence" value="ECO:0007669"/>
    <property type="project" value="UniProtKB-KW"/>
</dbReference>
<keyword evidence="4" id="KW-0067">ATP-binding</keyword>
<feature type="compositionally biased region" description="Basic and acidic residues" evidence="10">
    <location>
        <begin position="485"/>
        <end position="497"/>
    </location>
</feature>
<dbReference type="EC" id="5.6.2.4" evidence="8"/>
<dbReference type="PANTHER" id="PTHR47835:SF3">
    <property type="entry name" value="HELICASE FOR MEIOSIS 1"/>
    <property type="match status" value="1"/>
</dbReference>
<evidence type="ECO:0000256" key="1">
    <source>
        <dbReference type="ARBA" id="ARBA00022741"/>
    </source>
</evidence>
<dbReference type="GO" id="GO:0051321">
    <property type="term" value="P:meiotic cell cycle"/>
    <property type="evidence" value="ECO:0007669"/>
    <property type="project" value="UniProtKB-KW"/>
</dbReference>
<reference evidence="12 13" key="1">
    <citation type="submission" date="2024-10" db="EMBL/GenBank/DDBJ databases">
        <title>Updated reference genomes for cyclostephanoid diatoms.</title>
        <authorList>
            <person name="Roberts W.R."/>
            <person name="Alverson A.J."/>
        </authorList>
    </citation>
    <scope>NUCLEOTIDE SEQUENCE [LARGE SCALE GENOMIC DNA]</scope>
    <source>
        <strain evidence="12 13">AJA276-08</strain>
    </source>
</reference>
<accession>A0ABD3MKY4</accession>
<organism evidence="12 13">
    <name type="scientific">Stephanodiscus triporus</name>
    <dbReference type="NCBI Taxonomy" id="2934178"/>
    <lineage>
        <taxon>Eukaryota</taxon>
        <taxon>Sar</taxon>
        <taxon>Stramenopiles</taxon>
        <taxon>Ochrophyta</taxon>
        <taxon>Bacillariophyta</taxon>
        <taxon>Coscinodiscophyceae</taxon>
        <taxon>Thalassiosirophycidae</taxon>
        <taxon>Stephanodiscales</taxon>
        <taxon>Stephanodiscaceae</taxon>
        <taxon>Stephanodiscus</taxon>
    </lineage>
</organism>
<dbReference type="InterPro" id="IPR036388">
    <property type="entry name" value="WH-like_DNA-bd_sf"/>
</dbReference>
<dbReference type="EMBL" id="JALLAZ020001774">
    <property type="protein sequence ID" value="KAL3764413.1"/>
    <property type="molecule type" value="Genomic_DNA"/>
</dbReference>
<feature type="region of interest" description="Disordered" evidence="10">
    <location>
        <begin position="1009"/>
        <end position="1043"/>
    </location>
</feature>
<keyword evidence="1" id="KW-0547">Nucleotide-binding</keyword>
<feature type="compositionally biased region" description="Polar residues" evidence="10">
    <location>
        <begin position="1009"/>
        <end position="1038"/>
    </location>
</feature>
<dbReference type="SMART" id="SM00973">
    <property type="entry name" value="Sec63"/>
    <property type="match status" value="1"/>
</dbReference>
<feature type="region of interest" description="Disordered" evidence="10">
    <location>
        <begin position="421"/>
        <end position="449"/>
    </location>
</feature>
<keyword evidence="2" id="KW-0378">Hydrolase</keyword>
<evidence type="ECO:0000256" key="2">
    <source>
        <dbReference type="ARBA" id="ARBA00022801"/>
    </source>
</evidence>
<sequence length="1070" mass="119438">MHQPFRQKVVESHLMDENKLTEVLNIEISQGVIVSAEEAVDWVKGTFLYRRIMSNPLLYGFSGKGNNALHSFILEKCKTSIENLRKIRAISVDEDGTFSPDASCHVMSRNFIDFDAMKAIVKLPHDSGPVQLLHMMSNCAKIQTPVRRNEKKALNEAYKRIKYKLDGPQSKVRIQTAAEKCFVMLQAAIGQYFFSDFALRQQMSYMIDGASQVLSAVEQYAKEGSQNGQVAIQGMLFRRSLYSSLWGEQDGVLNQIGGVTQEMAAKLKVSGISTFADVMSSANEDIMKAINVTKSFSESLRVAATTILHRTLKLSACFNEKDDHGKPTLNVTLTRRVAGSSEETHERVVSYSLVIFTDRAGSLLYFRDEISNPATLCLRIPKKEMFGRIYIRLVSNLVGLDEQVNVEGLGEVQKSSFSLSPTLAKGKKNQSQLSLHPATSKRSFDMHRNSVSNVSDIRLHKRGKVQKERDKDCIIIDPEAVEYDVSKSSRAAEERSLSKKVVTPSPHPHPKNQTANTSVSACDTTSSSVSRTDNTTRIQPQNLSGRQSNTPGWSKKIRSIKKGSRNNRSSWFQEKSQQKTSQQTAFNSPKENPFVSYSFDPNNIENSLDSNADISKHQVQQQSIIPINTTTAGYLTDKPRFQAFHTPANAKRRTAAANQISSVGLLQQKAAELQQFHSTRRPMHHALYSINDGRMRNQYDERINEPDHFLDPDMTTLRSFSHQHMGLSAGSMMQQSVCMTQESSRTPPPPPFMGNNTTSLIAPIRGSYFHHQRRAPTGNLMQQSFGMSQPSHAQSHKSSVARPVSSSGQSISSRLRENNSGKPNYQACMPPIYHCPAQSVCNSQSKYDQQLYMQSCEENIPGFQHGMTQPHFEDTFNDPLCLGLDPTYGNATGTYYDLPAVNMSGGRITHDHSFGGYIDGTNADMFHDRSFGNMSVNVTQFGDGHATLHNPSQHLAPQQQTTGHVTLHDPYHHTVPQQQAAGFATLHNPYHHSVHRQQTVRNATLQNPYQHSVPQQQTTFPSNPYNKNLQQPQNSHSCDNPPMQEVVVQNSSVRSGLGGDDTSQFDDAFL</sequence>
<evidence type="ECO:0000256" key="4">
    <source>
        <dbReference type="ARBA" id="ARBA00022840"/>
    </source>
</evidence>
<dbReference type="Proteomes" id="UP001530315">
    <property type="component" value="Unassembled WGS sequence"/>
</dbReference>
<dbReference type="InterPro" id="IPR057842">
    <property type="entry name" value="WH_MER3"/>
</dbReference>
<keyword evidence="3" id="KW-0347">Helicase</keyword>
<comment type="caution">
    <text evidence="12">The sequence shown here is derived from an EMBL/GenBank/DDBJ whole genome shotgun (WGS) entry which is preliminary data.</text>
</comment>
<dbReference type="InterPro" id="IPR052247">
    <property type="entry name" value="Meiotic_Crossover_Helicase"/>
</dbReference>
<evidence type="ECO:0000256" key="8">
    <source>
        <dbReference type="ARBA" id="ARBA00034808"/>
    </source>
</evidence>
<dbReference type="InterPro" id="IPR004179">
    <property type="entry name" value="Sec63-dom"/>
</dbReference>
<name>A0ABD3MKY4_9STRA</name>
<evidence type="ECO:0000256" key="7">
    <source>
        <dbReference type="ARBA" id="ARBA00034617"/>
    </source>
</evidence>
<evidence type="ECO:0000313" key="12">
    <source>
        <dbReference type="EMBL" id="KAL3764413.1"/>
    </source>
</evidence>
<dbReference type="GO" id="GO:0016787">
    <property type="term" value="F:hydrolase activity"/>
    <property type="evidence" value="ECO:0007669"/>
    <property type="project" value="UniProtKB-KW"/>
</dbReference>